<sequence>MLEVLFSDSAAGSLKASLGHHAVIGESECCTIGIIATDENDNPLSPEETERLRQKELEKMRRNWAEAVPMEGSPKDVLPISLGLSMGPIDEDGLGPLRETTLEQLFCIFPEGKETAAEMLAAARSRLNTLLDRAPREPVRIWTDHTPDAACGLCWLMEQLRPLGWENLDLRVVDLARLPAWDRNPLGGRCTGDIAPHEWGHLARETQPLPACRAEALAAHWGRLRQENAPLRAMLNDMLVSAAEDLYDPYLRWVLDTLDDTFNEANLIGRTLGQFPLGFGDVWLAMRVEQWIADGKLEAVTKPDAHLPLYHRTLRKTEE</sequence>
<dbReference type="InterPro" id="IPR014973">
    <property type="entry name" value="DUF1835"/>
</dbReference>
<dbReference type="AlphaFoldDB" id="A0A921IKF7"/>
<dbReference type="Pfam" id="PF12395">
    <property type="entry name" value="DUF3658"/>
    <property type="match status" value="1"/>
</dbReference>
<feature type="domain" description="DUF1835" evidence="1">
    <location>
        <begin position="71"/>
        <end position="162"/>
    </location>
</feature>
<protein>
    <submittedName>
        <fullName evidence="3">DUF1835 domain-containing protein</fullName>
    </submittedName>
</protein>
<dbReference type="InterPro" id="IPR022123">
    <property type="entry name" value="DUF3658"/>
</dbReference>
<evidence type="ECO:0000259" key="2">
    <source>
        <dbReference type="Pfam" id="PF12395"/>
    </source>
</evidence>
<name>A0A921IKF7_9FIRM</name>
<gene>
    <name evidence="3" type="ORF">K8V20_03545</name>
</gene>
<evidence type="ECO:0000259" key="1">
    <source>
        <dbReference type="Pfam" id="PF08874"/>
    </source>
</evidence>
<organism evidence="3 4">
    <name type="scientific">Subdoligranulum variabile</name>
    <dbReference type="NCBI Taxonomy" id="214851"/>
    <lineage>
        <taxon>Bacteria</taxon>
        <taxon>Bacillati</taxon>
        <taxon>Bacillota</taxon>
        <taxon>Clostridia</taxon>
        <taxon>Eubacteriales</taxon>
        <taxon>Oscillospiraceae</taxon>
        <taxon>Subdoligranulum</taxon>
    </lineage>
</organism>
<dbReference type="Proteomes" id="UP000782880">
    <property type="component" value="Unassembled WGS sequence"/>
</dbReference>
<dbReference type="Pfam" id="PF08874">
    <property type="entry name" value="DUF1835"/>
    <property type="match status" value="1"/>
</dbReference>
<reference evidence="3" key="1">
    <citation type="journal article" date="2021" name="PeerJ">
        <title>Extensive microbial diversity within the chicken gut microbiome revealed by metagenomics and culture.</title>
        <authorList>
            <person name="Gilroy R."/>
            <person name="Ravi A."/>
            <person name="Getino M."/>
            <person name="Pursley I."/>
            <person name="Horton D.L."/>
            <person name="Alikhan N.F."/>
            <person name="Baker D."/>
            <person name="Gharbi K."/>
            <person name="Hall N."/>
            <person name="Watson M."/>
            <person name="Adriaenssens E.M."/>
            <person name="Foster-Nyarko E."/>
            <person name="Jarju S."/>
            <person name="Secka A."/>
            <person name="Antonio M."/>
            <person name="Oren A."/>
            <person name="Chaudhuri R.R."/>
            <person name="La Ragione R."/>
            <person name="Hildebrand F."/>
            <person name="Pallen M.J."/>
        </authorList>
    </citation>
    <scope>NUCLEOTIDE SEQUENCE</scope>
    <source>
        <strain evidence="3">ChiBcec21-2208</strain>
    </source>
</reference>
<reference evidence="3" key="2">
    <citation type="submission" date="2021-09" db="EMBL/GenBank/DDBJ databases">
        <authorList>
            <person name="Gilroy R."/>
        </authorList>
    </citation>
    <scope>NUCLEOTIDE SEQUENCE</scope>
    <source>
        <strain evidence="3">ChiBcec21-2208</strain>
    </source>
</reference>
<feature type="domain" description="DUF3658" evidence="2">
    <location>
        <begin position="205"/>
        <end position="303"/>
    </location>
</feature>
<dbReference type="EMBL" id="DYVE01000089">
    <property type="protein sequence ID" value="HJG27705.1"/>
    <property type="molecule type" value="Genomic_DNA"/>
</dbReference>
<evidence type="ECO:0000313" key="4">
    <source>
        <dbReference type="Proteomes" id="UP000782880"/>
    </source>
</evidence>
<evidence type="ECO:0000313" key="3">
    <source>
        <dbReference type="EMBL" id="HJG27705.1"/>
    </source>
</evidence>
<comment type="caution">
    <text evidence="3">The sequence shown here is derived from an EMBL/GenBank/DDBJ whole genome shotgun (WGS) entry which is preliminary data.</text>
</comment>
<accession>A0A921IKF7</accession>
<proteinExistence type="predicted"/>